<dbReference type="InterPro" id="IPR001611">
    <property type="entry name" value="Leu-rich_rpt"/>
</dbReference>
<dbReference type="PANTHER" id="PTHR48062">
    <property type="entry name" value="RECEPTOR-LIKE PROTEIN 14"/>
    <property type="match status" value="1"/>
</dbReference>
<evidence type="ECO:0000256" key="2">
    <source>
        <dbReference type="ARBA" id="ARBA00022614"/>
    </source>
</evidence>
<proteinExistence type="inferred from homology"/>
<comment type="similarity">
    <text evidence="1">Belongs to the RLP family.</text>
</comment>
<keyword evidence="5" id="KW-1185">Reference proteome</keyword>
<dbReference type="SUPFAM" id="SSF52047">
    <property type="entry name" value="RNI-like"/>
    <property type="match status" value="1"/>
</dbReference>
<dbReference type="AlphaFoldDB" id="A0ABD1VJ62"/>
<reference evidence="5" key="1">
    <citation type="submission" date="2024-07" db="EMBL/GenBank/DDBJ databases">
        <title>Two chromosome-level genome assemblies of Korean endemic species Abeliophyllum distichum and Forsythia ovata (Oleaceae).</title>
        <authorList>
            <person name="Jang H."/>
        </authorList>
    </citation>
    <scope>NUCLEOTIDE SEQUENCE [LARGE SCALE GENOMIC DNA]</scope>
</reference>
<evidence type="ECO:0000313" key="4">
    <source>
        <dbReference type="EMBL" id="KAL2537377.1"/>
    </source>
</evidence>
<keyword evidence="3" id="KW-0677">Repeat</keyword>
<sequence>MPDIKTMHSLQVLYLDGIIVSNISNMLQSLRAFPYLKNLYLQYMKRPIATIYGEPKSFINYQMLNNKCQIIFITFQRFLFIELRHLSQLEELFLDYSLLDANFLQSIGVMTSLKFLSLSSCGLGGTLPNQGWCELKNLEELNLSDNGFEGILPSCLGNMTFLRLIELSENNLLGYIALSPLNNFEVPNSFESFFNHSNLRFIFLDSIKVITESETQNWVPNFQLEVLSLPNCHLTLPNFLHYQIDLRILDISKNNIGGNFPNLLLENNTRLGEFYLRENAFTGTLKLPTSTNSVMETFDISNNNFNGHIPTNICSIFPNLIILNKSKNVFDGGIPSSISDLKALEILDLSNNNHGKEIIPLKTYIYISKLK</sequence>
<organism evidence="4 5">
    <name type="scientific">Forsythia ovata</name>
    <dbReference type="NCBI Taxonomy" id="205694"/>
    <lineage>
        <taxon>Eukaryota</taxon>
        <taxon>Viridiplantae</taxon>
        <taxon>Streptophyta</taxon>
        <taxon>Embryophyta</taxon>
        <taxon>Tracheophyta</taxon>
        <taxon>Spermatophyta</taxon>
        <taxon>Magnoliopsida</taxon>
        <taxon>eudicotyledons</taxon>
        <taxon>Gunneridae</taxon>
        <taxon>Pentapetalae</taxon>
        <taxon>asterids</taxon>
        <taxon>lamiids</taxon>
        <taxon>Lamiales</taxon>
        <taxon>Oleaceae</taxon>
        <taxon>Forsythieae</taxon>
        <taxon>Forsythia</taxon>
    </lineage>
</organism>
<dbReference type="Pfam" id="PF00560">
    <property type="entry name" value="LRR_1"/>
    <property type="match status" value="4"/>
</dbReference>
<dbReference type="Proteomes" id="UP001604277">
    <property type="component" value="Unassembled WGS sequence"/>
</dbReference>
<accession>A0ABD1VJ62</accession>
<keyword evidence="4" id="KW-0675">Receptor</keyword>
<evidence type="ECO:0000256" key="1">
    <source>
        <dbReference type="ARBA" id="ARBA00009592"/>
    </source>
</evidence>
<dbReference type="PANTHER" id="PTHR48062:SF21">
    <property type="entry name" value="RECEPTOR-LIKE PROTEIN 12"/>
    <property type="match status" value="1"/>
</dbReference>
<dbReference type="InterPro" id="IPR032675">
    <property type="entry name" value="LRR_dom_sf"/>
</dbReference>
<comment type="caution">
    <text evidence="4">The sequence shown here is derived from an EMBL/GenBank/DDBJ whole genome shotgun (WGS) entry which is preliminary data.</text>
</comment>
<dbReference type="Gene3D" id="3.80.10.10">
    <property type="entry name" value="Ribonuclease Inhibitor"/>
    <property type="match status" value="1"/>
</dbReference>
<protein>
    <submittedName>
        <fullName evidence="4">Receptor like protein 14</fullName>
    </submittedName>
</protein>
<evidence type="ECO:0000256" key="3">
    <source>
        <dbReference type="ARBA" id="ARBA00022737"/>
    </source>
</evidence>
<dbReference type="EMBL" id="JBFOLJ010000005">
    <property type="protein sequence ID" value="KAL2537377.1"/>
    <property type="molecule type" value="Genomic_DNA"/>
</dbReference>
<dbReference type="InterPro" id="IPR051502">
    <property type="entry name" value="RLP_Defense_Trigger"/>
</dbReference>
<gene>
    <name evidence="4" type="ORF">Fot_18768</name>
</gene>
<keyword evidence="2" id="KW-0433">Leucine-rich repeat</keyword>
<name>A0ABD1VJ62_9LAMI</name>
<evidence type="ECO:0000313" key="5">
    <source>
        <dbReference type="Proteomes" id="UP001604277"/>
    </source>
</evidence>